<proteinExistence type="predicted"/>
<evidence type="ECO:0000313" key="6">
    <source>
        <dbReference type="EMBL" id="GGE48882.1"/>
    </source>
</evidence>
<feature type="domain" description="HTH luxR-type" evidence="4">
    <location>
        <begin position="148"/>
        <end position="213"/>
    </location>
</feature>
<dbReference type="InterPro" id="IPR058245">
    <property type="entry name" value="NreC/VraR/RcsB-like_REC"/>
</dbReference>
<organism evidence="7 8">
    <name type="scientific">Pedobacter psychrotolerans</name>
    <dbReference type="NCBI Taxonomy" id="1843235"/>
    <lineage>
        <taxon>Bacteria</taxon>
        <taxon>Pseudomonadati</taxon>
        <taxon>Bacteroidota</taxon>
        <taxon>Sphingobacteriia</taxon>
        <taxon>Sphingobacteriales</taxon>
        <taxon>Sphingobacteriaceae</taxon>
        <taxon>Pedobacter</taxon>
    </lineage>
</organism>
<dbReference type="RefSeq" id="WP_132532352.1">
    <property type="nucleotide sequence ID" value="NZ_BMJO01000002.1"/>
</dbReference>
<evidence type="ECO:0000259" key="4">
    <source>
        <dbReference type="PROSITE" id="PS50043"/>
    </source>
</evidence>
<sequence>MIKIILVEDHQIVRKSLQALLKQHVDLEVVEAVGGANAVLELLKNGTKADIVLTDVSMPDMDGIQMISEIHLINPQIHVVMLSILEDEKYAAKSFVAGARAYLSKDVDETELLFALRQVVNGKRYLSSELSIGVLERFNHQLTNMPEKGMPRLALSEREQLVLALIANGMTNQEIAEQVFLSRRTVEGIRQALIDRTGAKNSAALIRYAVLNGYVS</sequence>
<dbReference type="SMART" id="SM00421">
    <property type="entry name" value="HTH_LUXR"/>
    <property type="match status" value="1"/>
</dbReference>
<dbReference type="CDD" id="cd17535">
    <property type="entry name" value="REC_NarL-like"/>
    <property type="match status" value="1"/>
</dbReference>
<dbReference type="Gene3D" id="3.40.50.2300">
    <property type="match status" value="1"/>
</dbReference>
<reference evidence="6" key="4">
    <citation type="submission" date="2024-05" db="EMBL/GenBank/DDBJ databases">
        <authorList>
            <person name="Sun Q."/>
            <person name="Zhou Y."/>
        </authorList>
    </citation>
    <scope>NUCLEOTIDE SEQUENCE</scope>
    <source>
        <strain evidence="6">CGMCC 1.15644</strain>
    </source>
</reference>
<dbReference type="Proteomes" id="UP000622648">
    <property type="component" value="Unassembled WGS sequence"/>
</dbReference>
<dbReference type="OrthoDB" id="9797341at2"/>
<keyword evidence="2 6" id="KW-0238">DNA-binding</keyword>
<evidence type="ECO:0000313" key="8">
    <source>
        <dbReference type="Proteomes" id="UP000295684"/>
    </source>
</evidence>
<name>A0A4V2RZA9_9SPHI</name>
<reference evidence="9" key="2">
    <citation type="journal article" date="2019" name="Int. J. Syst. Evol. Microbiol.">
        <title>The Global Catalogue of Microorganisms (GCM) 10K type strain sequencing project: providing services to taxonomists for standard genome sequencing and annotation.</title>
        <authorList>
            <consortium name="The Broad Institute Genomics Platform"/>
            <consortium name="The Broad Institute Genome Sequencing Center for Infectious Disease"/>
            <person name="Wu L."/>
            <person name="Ma J."/>
        </authorList>
    </citation>
    <scope>NUCLEOTIDE SEQUENCE [LARGE SCALE GENOMIC DNA]</scope>
    <source>
        <strain evidence="9">CGMCC 1.15644</strain>
    </source>
</reference>
<dbReference type="GO" id="GO:0003677">
    <property type="term" value="F:DNA binding"/>
    <property type="evidence" value="ECO:0007669"/>
    <property type="project" value="UniProtKB-KW"/>
</dbReference>
<dbReference type="PROSITE" id="PS50110">
    <property type="entry name" value="RESPONSE_REGULATORY"/>
    <property type="match status" value="1"/>
</dbReference>
<keyword evidence="9" id="KW-1185">Reference proteome</keyword>
<evidence type="ECO:0000256" key="1">
    <source>
        <dbReference type="ARBA" id="ARBA00022553"/>
    </source>
</evidence>
<feature type="modified residue" description="4-aspartylphosphate" evidence="3">
    <location>
        <position position="55"/>
    </location>
</feature>
<dbReference type="InterPro" id="IPR039420">
    <property type="entry name" value="WalR-like"/>
</dbReference>
<dbReference type="InterPro" id="IPR011006">
    <property type="entry name" value="CheY-like_superfamily"/>
</dbReference>
<dbReference type="EMBL" id="SLWO01000004">
    <property type="protein sequence ID" value="TCO24995.1"/>
    <property type="molecule type" value="Genomic_DNA"/>
</dbReference>
<evidence type="ECO:0000256" key="3">
    <source>
        <dbReference type="PROSITE-ProRule" id="PRU00169"/>
    </source>
</evidence>
<feature type="domain" description="Response regulatory" evidence="5">
    <location>
        <begin position="3"/>
        <end position="120"/>
    </location>
</feature>
<dbReference type="GO" id="GO:0000160">
    <property type="term" value="P:phosphorelay signal transduction system"/>
    <property type="evidence" value="ECO:0007669"/>
    <property type="project" value="InterPro"/>
</dbReference>
<dbReference type="GO" id="GO:0006355">
    <property type="term" value="P:regulation of DNA-templated transcription"/>
    <property type="evidence" value="ECO:0007669"/>
    <property type="project" value="InterPro"/>
</dbReference>
<dbReference type="Pfam" id="PF00072">
    <property type="entry name" value="Response_reg"/>
    <property type="match status" value="1"/>
</dbReference>
<dbReference type="Gene3D" id="1.10.10.10">
    <property type="entry name" value="Winged helix-like DNA-binding domain superfamily/Winged helix DNA-binding domain"/>
    <property type="match status" value="1"/>
</dbReference>
<dbReference type="AlphaFoldDB" id="A0A4V2RZA9"/>
<evidence type="ECO:0000256" key="2">
    <source>
        <dbReference type="ARBA" id="ARBA00023125"/>
    </source>
</evidence>
<protein>
    <submittedName>
        <fullName evidence="6">DNA-binding response regulator</fullName>
    </submittedName>
    <submittedName>
        <fullName evidence="7">LuxR family two component transcriptional regulator</fullName>
    </submittedName>
</protein>
<dbReference type="SMART" id="SM00448">
    <property type="entry name" value="REC"/>
    <property type="match status" value="1"/>
</dbReference>
<dbReference type="CDD" id="cd06170">
    <property type="entry name" value="LuxR_C_like"/>
    <property type="match status" value="1"/>
</dbReference>
<evidence type="ECO:0000259" key="5">
    <source>
        <dbReference type="PROSITE" id="PS50110"/>
    </source>
</evidence>
<gene>
    <name evidence="7" type="ORF">EV200_10430</name>
    <name evidence="6" type="ORF">GCM10011413_13760</name>
</gene>
<dbReference type="SUPFAM" id="SSF52172">
    <property type="entry name" value="CheY-like"/>
    <property type="match status" value="1"/>
</dbReference>
<dbReference type="EMBL" id="BMJO01000002">
    <property type="protein sequence ID" value="GGE48882.1"/>
    <property type="molecule type" value="Genomic_DNA"/>
</dbReference>
<dbReference type="PROSITE" id="PS00622">
    <property type="entry name" value="HTH_LUXR_1"/>
    <property type="match status" value="1"/>
</dbReference>
<dbReference type="PANTHER" id="PTHR43214:SF43">
    <property type="entry name" value="TWO-COMPONENT RESPONSE REGULATOR"/>
    <property type="match status" value="1"/>
</dbReference>
<dbReference type="PRINTS" id="PR00038">
    <property type="entry name" value="HTHLUXR"/>
</dbReference>
<dbReference type="Proteomes" id="UP000295684">
    <property type="component" value="Unassembled WGS sequence"/>
</dbReference>
<reference evidence="7 8" key="3">
    <citation type="submission" date="2019-03" db="EMBL/GenBank/DDBJ databases">
        <title>Genomic Encyclopedia of Type Strains, Phase IV (KMG-IV): sequencing the most valuable type-strain genomes for metagenomic binning, comparative biology and taxonomic classification.</title>
        <authorList>
            <person name="Goeker M."/>
        </authorList>
    </citation>
    <scope>NUCLEOTIDE SEQUENCE [LARGE SCALE GENOMIC DNA]</scope>
    <source>
        <strain evidence="7 8">DSM 103236</strain>
    </source>
</reference>
<keyword evidence="1 3" id="KW-0597">Phosphoprotein</keyword>
<dbReference type="PROSITE" id="PS50043">
    <property type="entry name" value="HTH_LUXR_2"/>
    <property type="match status" value="1"/>
</dbReference>
<dbReference type="PANTHER" id="PTHR43214">
    <property type="entry name" value="TWO-COMPONENT RESPONSE REGULATOR"/>
    <property type="match status" value="1"/>
</dbReference>
<dbReference type="InterPro" id="IPR001789">
    <property type="entry name" value="Sig_transdc_resp-reg_receiver"/>
</dbReference>
<accession>A0A4V2RZA9</accession>
<dbReference type="InterPro" id="IPR036388">
    <property type="entry name" value="WH-like_DNA-bd_sf"/>
</dbReference>
<dbReference type="Pfam" id="PF00196">
    <property type="entry name" value="GerE"/>
    <property type="match status" value="1"/>
</dbReference>
<evidence type="ECO:0000313" key="7">
    <source>
        <dbReference type="EMBL" id="TCO24995.1"/>
    </source>
</evidence>
<comment type="caution">
    <text evidence="7">The sequence shown here is derived from an EMBL/GenBank/DDBJ whole genome shotgun (WGS) entry which is preliminary data.</text>
</comment>
<reference evidence="6" key="1">
    <citation type="journal article" date="2014" name="Int. J. Syst. Evol. Microbiol.">
        <title>Complete genome of a new Firmicutes species belonging to the dominant human colonic microbiota ('Ruminococcus bicirculans') reveals two chromosomes and a selective capacity to utilize plant glucans.</title>
        <authorList>
            <consortium name="NISC Comparative Sequencing Program"/>
            <person name="Wegmann U."/>
            <person name="Louis P."/>
            <person name="Goesmann A."/>
            <person name="Henrissat B."/>
            <person name="Duncan S.H."/>
            <person name="Flint H.J."/>
        </authorList>
    </citation>
    <scope>NUCLEOTIDE SEQUENCE</scope>
    <source>
        <strain evidence="6">CGMCC 1.15644</strain>
    </source>
</reference>
<dbReference type="InterPro" id="IPR000792">
    <property type="entry name" value="Tscrpt_reg_LuxR_C"/>
</dbReference>
<evidence type="ECO:0000313" key="9">
    <source>
        <dbReference type="Proteomes" id="UP000622648"/>
    </source>
</evidence>